<dbReference type="Proteomes" id="UP001379533">
    <property type="component" value="Chromosome"/>
</dbReference>
<organism evidence="1 2">
    <name type="scientific">Pendulispora brunnea</name>
    <dbReference type="NCBI Taxonomy" id="2905690"/>
    <lineage>
        <taxon>Bacteria</taxon>
        <taxon>Pseudomonadati</taxon>
        <taxon>Myxococcota</taxon>
        <taxon>Myxococcia</taxon>
        <taxon>Myxococcales</taxon>
        <taxon>Sorangiineae</taxon>
        <taxon>Pendulisporaceae</taxon>
        <taxon>Pendulispora</taxon>
    </lineage>
</organism>
<evidence type="ECO:0000313" key="2">
    <source>
        <dbReference type="Proteomes" id="UP001379533"/>
    </source>
</evidence>
<evidence type="ECO:0008006" key="3">
    <source>
        <dbReference type="Google" id="ProtNLM"/>
    </source>
</evidence>
<dbReference type="EMBL" id="CP089982">
    <property type="protein sequence ID" value="WXA99496.1"/>
    <property type="molecule type" value="Genomic_DNA"/>
</dbReference>
<proteinExistence type="predicted"/>
<protein>
    <recommendedName>
        <fullName evidence="3">Pilus assembly protein</fullName>
    </recommendedName>
</protein>
<reference evidence="1 2" key="1">
    <citation type="submission" date="2021-12" db="EMBL/GenBank/DDBJ databases">
        <title>Discovery of the Pendulisporaceae a myxobacterial family with distinct sporulation behavior and unique specialized metabolism.</title>
        <authorList>
            <person name="Garcia R."/>
            <person name="Popoff A."/>
            <person name="Bader C.D."/>
            <person name="Loehr J."/>
            <person name="Walesch S."/>
            <person name="Walt C."/>
            <person name="Boldt J."/>
            <person name="Bunk B."/>
            <person name="Haeckl F.J.F.P.J."/>
            <person name="Gunesch A.P."/>
            <person name="Birkelbach J."/>
            <person name="Nuebel U."/>
            <person name="Pietschmann T."/>
            <person name="Bach T."/>
            <person name="Mueller R."/>
        </authorList>
    </citation>
    <scope>NUCLEOTIDE SEQUENCE [LARGE SCALE GENOMIC DNA]</scope>
    <source>
        <strain evidence="1 2">MSr12523</strain>
    </source>
</reference>
<evidence type="ECO:0000313" key="1">
    <source>
        <dbReference type="EMBL" id="WXA99496.1"/>
    </source>
</evidence>
<accession>A0ABZ2KLF9</accession>
<gene>
    <name evidence="1" type="ORF">LZC95_22085</name>
</gene>
<dbReference type="RefSeq" id="WP_394850134.1">
    <property type="nucleotide sequence ID" value="NZ_CP089982.1"/>
</dbReference>
<keyword evidence="2" id="KW-1185">Reference proteome</keyword>
<name>A0ABZ2KLF9_9BACT</name>
<sequence length="149" mass="16074">MAVEFLIGFMPMATAFLCFTQVGWIYTAHLVFKHAAFAAARAAIVTVEPCNPGKDMDKRRPDDPKNAFTAALGGGAWQHTFSSPNVTPTYNGGEKFGDVKTEVTAKYKCNVPMGKRLVCSGFGFVNMKETITLPHQGAAYDNATGCGEQ</sequence>